<organism evidence="1">
    <name type="scientific">Physcomitrium patens</name>
    <name type="common">Spreading-leaved earth moss</name>
    <name type="synonym">Physcomitrella patens</name>
    <dbReference type="NCBI Taxonomy" id="3218"/>
    <lineage>
        <taxon>Eukaryota</taxon>
        <taxon>Viridiplantae</taxon>
        <taxon>Streptophyta</taxon>
        <taxon>Embryophyta</taxon>
        <taxon>Bryophyta</taxon>
        <taxon>Bryophytina</taxon>
        <taxon>Bryopsida</taxon>
        <taxon>Funariidae</taxon>
        <taxon>Funariales</taxon>
        <taxon>Funariaceae</taxon>
        <taxon>Physcomitrium</taxon>
    </lineage>
</organism>
<accession>A0A2K1J9Q6</accession>
<evidence type="ECO:0000313" key="3">
    <source>
        <dbReference type="Proteomes" id="UP000006727"/>
    </source>
</evidence>
<reference evidence="2" key="3">
    <citation type="submission" date="2020-12" db="UniProtKB">
        <authorList>
            <consortium name="EnsemblPlants"/>
        </authorList>
    </citation>
    <scope>IDENTIFICATION</scope>
</reference>
<gene>
    <name evidence="1" type="ORF">PHYPA_021358</name>
</gene>
<keyword evidence="3" id="KW-1185">Reference proteome</keyword>
<dbReference type="EnsemblPlants" id="Pp3c16_22689V3.1">
    <property type="protein sequence ID" value="PAC:32984604.CDS.1"/>
    <property type="gene ID" value="Pp3c16_22689"/>
</dbReference>
<proteinExistence type="predicted"/>
<reference evidence="1 3" key="2">
    <citation type="journal article" date="2018" name="Plant J.">
        <title>The Physcomitrella patens chromosome-scale assembly reveals moss genome structure and evolution.</title>
        <authorList>
            <person name="Lang D."/>
            <person name="Ullrich K.K."/>
            <person name="Murat F."/>
            <person name="Fuchs J."/>
            <person name="Jenkins J."/>
            <person name="Haas F.B."/>
            <person name="Piednoel M."/>
            <person name="Gundlach H."/>
            <person name="Van Bel M."/>
            <person name="Meyberg R."/>
            <person name="Vives C."/>
            <person name="Morata J."/>
            <person name="Symeonidi A."/>
            <person name="Hiss M."/>
            <person name="Muchero W."/>
            <person name="Kamisugi Y."/>
            <person name="Saleh O."/>
            <person name="Blanc G."/>
            <person name="Decker E.L."/>
            <person name="van Gessel N."/>
            <person name="Grimwood J."/>
            <person name="Hayes R.D."/>
            <person name="Graham S.W."/>
            <person name="Gunter L.E."/>
            <person name="McDaniel S.F."/>
            <person name="Hoernstein S.N.W."/>
            <person name="Larsson A."/>
            <person name="Li F.W."/>
            <person name="Perroud P.F."/>
            <person name="Phillips J."/>
            <person name="Ranjan P."/>
            <person name="Rokshar D.S."/>
            <person name="Rothfels C.J."/>
            <person name="Schneider L."/>
            <person name="Shu S."/>
            <person name="Stevenson D.W."/>
            <person name="Thummler F."/>
            <person name="Tillich M."/>
            <person name="Villarreal Aguilar J.C."/>
            <person name="Widiez T."/>
            <person name="Wong G.K."/>
            <person name="Wymore A."/>
            <person name="Zhang Y."/>
            <person name="Zimmer A.D."/>
            <person name="Quatrano R.S."/>
            <person name="Mayer K.F.X."/>
            <person name="Goodstein D."/>
            <person name="Casacuberta J.M."/>
            <person name="Vandepoele K."/>
            <person name="Reski R."/>
            <person name="Cuming A.C."/>
            <person name="Tuskan G.A."/>
            <person name="Maumus F."/>
            <person name="Salse J."/>
            <person name="Schmutz J."/>
            <person name="Rensing S.A."/>
        </authorList>
    </citation>
    <scope>NUCLEOTIDE SEQUENCE [LARGE SCALE GENOMIC DNA]</scope>
    <source>
        <strain evidence="2 3">cv. Gransden 2004</strain>
    </source>
</reference>
<dbReference type="InParanoid" id="A0A2K1J9Q6"/>
<name>A0A2K1J9Q6_PHYPA</name>
<dbReference type="Proteomes" id="UP000006727">
    <property type="component" value="Chromosome 16"/>
</dbReference>
<evidence type="ECO:0000313" key="1">
    <source>
        <dbReference type="EMBL" id="PNR38247.1"/>
    </source>
</evidence>
<reference evidence="1 3" key="1">
    <citation type="journal article" date="2008" name="Science">
        <title>The Physcomitrella genome reveals evolutionary insights into the conquest of land by plants.</title>
        <authorList>
            <person name="Rensing S."/>
            <person name="Lang D."/>
            <person name="Zimmer A."/>
            <person name="Terry A."/>
            <person name="Salamov A."/>
            <person name="Shapiro H."/>
            <person name="Nishiyama T."/>
            <person name="Perroud P.-F."/>
            <person name="Lindquist E."/>
            <person name="Kamisugi Y."/>
            <person name="Tanahashi T."/>
            <person name="Sakakibara K."/>
            <person name="Fujita T."/>
            <person name="Oishi K."/>
            <person name="Shin-I T."/>
            <person name="Kuroki Y."/>
            <person name="Toyoda A."/>
            <person name="Suzuki Y."/>
            <person name="Hashimoto A."/>
            <person name="Yamaguchi K."/>
            <person name="Sugano A."/>
            <person name="Kohara Y."/>
            <person name="Fujiyama A."/>
            <person name="Anterola A."/>
            <person name="Aoki S."/>
            <person name="Ashton N."/>
            <person name="Barbazuk W.B."/>
            <person name="Barker E."/>
            <person name="Bennetzen J."/>
            <person name="Bezanilla M."/>
            <person name="Blankenship R."/>
            <person name="Cho S.H."/>
            <person name="Dutcher S."/>
            <person name="Estelle M."/>
            <person name="Fawcett J.A."/>
            <person name="Gundlach H."/>
            <person name="Hanada K."/>
            <person name="Heyl A."/>
            <person name="Hicks K.A."/>
            <person name="Hugh J."/>
            <person name="Lohr M."/>
            <person name="Mayer K."/>
            <person name="Melkozernov A."/>
            <person name="Murata T."/>
            <person name="Nelson D."/>
            <person name="Pils B."/>
            <person name="Prigge M."/>
            <person name="Reiss B."/>
            <person name="Renner T."/>
            <person name="Rombauts S."/>
            <person name="Rushton P."/>
            <person name="Sanderfoot A."/>
            <person name="Schween G."/>
            <person name="Shiu S.-H."/>
            <person name="Stueber K."/>
            <person name="Theodoulou F.L."/>
            <person name="Tu H."/>
            <person name="Van de Peer Y."/>
            <person name="Verrier P.J."/>
            <person name="Waters E."/>
            <person name="Wood A."/>
            <person name="Yang L."/>
            <person name="Cove D."/>
            <person name="Cuming A."/>
            <person name="Hasebe M."/>
            <person name="Lucas S."/>
            <person name="Mishler D.B."/>
            <person name="Reski R."/>
            <person name="Grigoriev I."/>
            <person name="Quatrano R.S."/>
            <person name="Boore J.L."/>
        </authorList>
    </citation>
    <scope>NUCLEOTIDE SEQUENCE [LARGE SCALE GENOMIC DNA]</scope>
    <source>
        <strain evidence="2 3">cv. Gransden 2004</strain>
    </source>
</reference>
<dbReference type="Gramene" id="Pp3c16_22689V3.1">
    <property type="protein sequence ID" value="PAC:32984604.CDS.1"/>
    <property type="gene ID" value="Pp3c16_22689"/>
</dbReference>
<dbReference type="EMBL" id="ABEU02000016">
    <property type="protein sequence ID" value="PNR38247.1"/>
    <property type="molecule type" value="Genomic_DNA"/>
</dbReference>
<protein>
    <submittedName>
        <fullName evidence="1 2">Uncharacterized protein</fullName>
    </submittedName>
</protein>
<evidence type="ECO:0000313" key="2">
    <source>
        <dbReference type="EnsemblPlants" id="PAC:32984604.CDS.1"/>
    </source>
</evidence>
<dbReference type="AlphaFoldDB" id="A0A2K1J9Q6"/>
<sequence length="87" mass="9623">MIGKTSSEFASSWCGSLCLSHVGYGKELNPSHENRTAGACEQWLVIVFPSFAGIAFHSICITNCSINDASRPKLIIQTPNTKFFWLR</sequence>